<dbReference type="OrthoDB" id="310895at2759"/>
<feature type="active site" evidence="5">
    <location>
        <position position="263"/>
    </location>
</feature>
<dbReference type="FunFam" id="3.40.309.10:FF:000009">
    <property type="entry name" value="Aldehyde dehydrogenase A"/>
    <property type="match status" value="1"/>
</dbReference>
<dbReference type="Proteomes" id="UP000008984">
    <property type="component" value="Unassembled WGS sequence"/>
</dbReference>
<evidence type="ECO:0000256" key="2">
    <source>
        <dbReference type="ARBA" id="ARBA00023002"/>
    </source>
</evidence>
<dbReference type="RefSeq" id="XP_006969316.1">
    <property type="nucleotide sequence ID" value="XM_006969254.1"/>
</dbReference>
<keyword evidence="2 6" id="KW-0560">Oxidoreductase</keyword>
<name>G0RVS7_HYPJQ</name>
<dbReference type="Gene3D" id="3.40.309.10">
    <property type="entry name" value="Aldehyde Dehydrogenase, Chain A, domain 2"/>
    <property type="match status" value="1"/>
</dbReference>
<dbReference type="EC" id="1.2.1.3" evidence="3"/>
<dbReference type="GO" id="GO:0004029">
    <property type="term" value="F:aldehyde dehydrogenase (NAD+) activity"/>
    <property type="evidence" value="ECO:0007669"/>
    <property type="project" value="UniProtKB-EC"/>
</dbReference>
<organism evidence="9">
    <name type="scientific">Hypocrea jecorina (strain QM6a)</name>
    <name type="common">Trichoderma reesei</name>
    <dbReference type="NCBI Taxonomy" id="431241"/>
    <lineage>
        <taxon>Eukaryota</taxon>
        <taxon>Fungi</taxon>
        <taxon>Dikarya</taxon>
        <taxon>Ascomycota</taxon>
        <taxon>Pezizomycotina</taxon>
        <taxon>Sordariomycetes</taxon>
        <taxon>Hypocreomycetidae</taxon>
        <taxon>Hypocreales</taxon>
        <taxon>Hypocreaceae</taxon>
        <taxon>Trichoderma</taxon>
    </lineage>
</organism>
<dbReference type="EMBL" id="GL985085">
    <property type="protein sequence ID" value="EGR44720.1"/>
    <property type="molecule type" value="Genomic_DNA"/>
</dbReference>
<dbReference type="InterPro" id="IPR044086">
    <property type="entry name" value="LUC3-like"/>
</dbReference>
<dbReference type="InterPro" id="IPR016162">
    <property type="entry name" value="Ald_DH_N"/>
</dbReference>
<dbReference type="Pfam" id="PF00171">
    <property type="entry name" value="Aldedh"/>
    <property type="match status" value="1"/>
</dbReference>
<proteinExistence type="inferred from homology"/>
<gene>
    <name evidence="8" type="ORF">TRIREDRAFT_111932</name>
</gene>
<accession>G0RVS7</accession>
<evidence type="ECO:0000313" key="9">
    <source>
        <dbReference type="Proteomes" id="UP000008984"/>
    </source>
</evidence>
<dbReference type="InterPro" id="IPR016161">
    <property type="entry name" value="Ald_DH/histidinol_DH"/>
</dbReference>
<dbReference type="FunFam" id="3.40.605.10:FF:000007">
    <property type="entry name" value="NAD/NADP-dependent betaine aldehyde dehydrogenase"/>
    <property type="match status" value="1"/>
</dbReference>
<protein>
    <recommendedName>
        <fullName evidence="3">aldehyde dehydrogenase (NAD(+))</fullName>
        <ecNumber evidence="3">1.2.1.3</ecNumber>
    </recommendedName>
</protein>
<dbReference type="CDD" id="cd07106">
    <property type="entry name" value="ALDH_AldA-AAD23400"/>
    <property type="match status" value="1"/>
</dbReference>
<evidence type="ECO:0000259" key="7">
    <source>
        <dbReference type="Pfam" id="PF00171"/>
    </source>
</evidence>
<dbReference type="InterPro" id="IPR015590">
    <property type="entry name" value="Aldehyde_DH_dom"/>
</dbReference>
<feature type="domain" description="Aldehyde dehydrogenase" evidence="7">
    <location>
        <begin position="39"/>
        <end position="484"/>
    </location>
</feature>
<dbReference type="AlphaFoldDB" id="G0RVS7"/>
<reference evidence="8 9" key="1">
    <citation type="journal article" date="2008" name="Nat. Biotechnol.">
        <title>Genome sequencing and analysis of the biomass-degrading fungus Trichoderma reesei (syn. Hypocrea jecorina).</title>
        <authorList>
            <person name="Martinez D."/>
            <person name="Berka R.M."/>
            <person name="Henrissat B."/>
            <person name="Saloheimo M."/>
            <person name="Arvas M."/>
            <person name="Baker S.E."/>
            <person name="Chapman J."/>
            <person name="Chertkov O."/>
            <person name="Coutinho P.M."/>
            <person name="Cullen D."/>
            <person name="Danchin E.G."/>
            <person name="Grigoriev I.V."/>
            <person name="Harris P."/>
            <person name="Jackson M."/>
            <person name="Kubicek C.P."/>
            <person name="Han C.S."/>
            <person name="Ho I."/>
            <person name="Larrondo L.F."/>
            <person name="de Leon A.L."/>
            <person name="Magnuson J.K."/>
            <person name="Merino S."/>
            <person name="Misra M."/>
            <person name="Nelson B."/>
            <person name="Putnam N."/>
            <person name="Robbertse B."/>
            <person name="Salamov A.A."/>
            <person name="Schmoll M."/>
            <person name="Terry A."/>
            <person name="Thayer N."/>
            <person name="Westerholm-Parvinen A."/>
            <person name="Schoch C.L."/>
            <person name="Yao J."/>
            <person name="Barabote R."/>
            <person name="Nelson M.A."/>
            <person name="Detter C."/>
            <person name="Bruce D."/>
            <person name="Kuske C.R."/>
            <person name="Xie G."/>
            <person name="Richardson P."/>
            <person name="Rokhsar D.S."/>
            <person name="Lucas S.M."/>
            <person name="Rubin E.M."/>
            <person name="Dunn-Coleman N."/>
            <person name="Ward M."/>
            <person name="Brettin T.S."/>
        </authorList>
    </citation>
    <scope>NUCLEOTIDE SEQUENCE [LARGE SCALE GENOMIC DNA]</scope>
    <source>
        <strain evidence="8 9">QM6a</strain>
    </source>
</reference>
<dbReference type="GeneID" id="18482444"/>
<evidence type="ECO:0000256" key="5">
    <source>
        <dbReference type="PROSITE-ProRule" id="PRU10007"/>
    </source>
</evidence>
<evidence type="ECO:0000256" key="6">
    <source>
        <dbReference type="RuleBase" id="RU003345"/>
    </source>
</evidence>
<keyword evidence="9" id="KW-1185">Reference proteome</keyword>
<dbReference type="Gene3D" id="3.40.605.10">
    <property type="entry name" value="Aldehyde Dehydrogenase, Chain A, domain 1"/>
    <property type="match status" value="1"/>
</dbReference>
<dbReference type="InterPro" id="IPR016163">
    <property type="entry name" value="Ald_DH_C"/>
</dbReference>
<dbReference type="PANTHER" id="PTHR11699">
    <property type="entry name" value="ALDEHYDE DEHYDROGENASE-RELATED"/>
    <property type="match status" value="1"/>
</dbReference>
<dbReference type="HOGENOM" id="CLU_005391_0_0_1"/>
<sequence length="496" mass="54893">MSIDKILQLTASVQLDNLQDGSHLEASNIINGQFVPTAKTRHSIDPATEEPLPPAPLATKQDLDAAVKHAHEAFKTWSQTTFDHRAQLMLQYADAIEANRADLEKLNTMESGKPLLVSKTEFDFTIRWLRTFATMQLKDEVIEDDDERTVYGTYRPLGVCGAIVPWNWPVLLGLGKIGPALMTGNAVIMKPSPYTPYTDLKLCELSMAIFPPGVFQALSGDDALGPWMTEHPDINLITFTGSVRTGKLVAASCAKTLKRCILELGGNDALIVCEDVDIAKCLPKIATMTFINSGQICMLAKRIYVHEAIYDEFRAALVEFTKEHVKTGGGFEPGVLVGPIQNKMQFDLVKDMYRDVKDSGYQLALDGRILDSGKGYFAEPTIVDNPPDDSRIVVEEPFGPIVPLLKWSSDDEVVDRANSLNHGLGASVWCRDLVRAERLARRLSAGSVWVNSHFDVAPNVPFGGTKESGIGREWGLEGFKQFTDHVSLWVWKKIFD</sequence>
<evidence type="ECO:0000256" key="1">
    <source>
        <dbReference type="ARBA" id="ARBA00009986"/>
    </source>
</evidence>
<dbReference type="SUPFAM" id="SSF53720">
    <property type="entry name" value="ALDH-like"/>
    <property type="match status" value="1"/>
</dbReference>
<evidence type="ECO:0000256" key="4">
    <source>
        <dbReference type="ARBA" id="ARBA00049194"/>
    </source>
</evidence>
<comment type="similarity">
    <text evidence="1 6">Belongs to the aldehyde dehydrogenase family.</text>
</comment>
<comment type="catalytic activity">
    <reaction evidence="4">
        <text>an aldehyde + NAD(+) + H2O = a carboxylate + NADH + 2 H(+)</text>
        <dbReference type="Rhea" id="RHEA:16185"/>
        <dbReference type="ChEBI" id="CHEBI:15377"/>
        <dbReference type="ChEBI" id="CHEBI:15378"/>
        <dbReference type="ChEBI" id="CHEBI:17478"/>
        <dbReference type="ChEBI" id="CHEBI:29067"/>
        <dbReference type="ChEBI" id="CHEBI:57540"/>
        <dbReference type="ChEBI" id="CHEBI:57945"/>
        <dbReference type="EC" id="1.2.1.3"/>
    </reaction>
</comment>
<dbReference type="eggNOG" id="KOG2450">
    <property type="taxonomic scope" value="Eukaryota"/>
</dbReference>
<dbReference type="VEuPathDB" id="FungiDB:TRIREDRAFT_111932"/>
<evidence type="ECO:0000256" key="3">
    <source>
        <dbReference type="ARBA" id="ARBA00024226"/>
    </source>
</evidence>
<dbReference type="KEGG" id="tre:TRIREDRAFT_111932"/>
<dbReference type="PROSITE" id="PS00687">
    <property type="entry name" value="ALDEHYDE_DEHYDR_GLU"/>
    <property type="match status" value="1"/>
</dbReference>
<dbReference type="InterPro" id="IPR029510">
    <property type="entry name" value="Ald_DH_CS_GLU"/>
</dbReference>
<evidence type="ECO:0000313" key="8">
    <source>
        <dbReference type="EMBL" id="EGR44720.1"/>
    </source>
</evidence>
<dbReference type="STRING" id="431241.G0RVS7"/>